<protein>
    <submittedName>
        <fullName evidence="1">DUF1128 domain-containing protein</fullName>
    </submittedName>
</protein>
<evidence type="ECO:0000313" key="2">
    <source>
        <dbReference type="Proteomes" id="UP000243650"/>
    </source>
</evidence>
<keyword evidence="2" id="KW-1185">Reference proteome</keyword>
<dbReference type="AlphaFoldDB" id="A0A2P6MG42"/>
<accession>A0A2P6MG42</accession>
<dbReference type="Pfam" id="PF06569">
    <property type="entry name" value="DUF1128"/>
    <property type="match status" value="1"/>
</dbReference>
<dbReference type="InterPro" id="IPR009507">
    <property type="entry name" value="UPF0435"/>
</dbReference>
<reference evidence="1 2" key="1">
    <citation type="submission" date="2018-03" db="EMBL/GenBank/DDBJ databases">
        <title>Bacillus urumqiensis sp. nov., a moderately haloalkaliphilic bacterium isolated from a salt lake.</title>
        <authorList>
            <person name="Zhao B."/>
            <person name="Liao Z."/>
        </authorList>
    </citation>
    <scope>NUCLEOTIDE SEQUENCE [LARGE SCALE GENOMIC DNA]</scope>
    <source>
        <strain evidence="1 2">BZ-SZ-XJ18</strain>
    </source>
</reference>
<organism evidence="1 2">
    <name type="scientific">Alkalicoccus urumqiensis</name>
    <name type="common">Bacillus urumqiensis</name>
    <dbReference type="NCBI Taxonomy" id="1548213"/>
    <lineage>
        <taxon>Bacteria</taxon>
        <taxon>Bacillati</taxon>
        <taxon>Bacillota</taxon>
        <taxon>Bacilli</taxon>
        <taxon>Bacillales</taxon>
        <taxon>Bacillaceae</taxon>
        <taxon>Alkalicoccus</taxon>
    </lineage>
</organism>
<evidence type="ECO:0000313" key="1">
    <source>
        <dbReference type="EMBL" id="PRO65258.1"/>
    </source>
</evidence>
<dbReference type="Proteomes" id="UP000243650">
    <property type="component" value="Unassembled WGS sequence"/>
</dbReference>
<gene>
    <name evidence="1" type="ORF">C6I21_10670</name>
</gene>
<dbReference type="EMBL" id="PVNS01000009">
    <property type="protein sequence ID" value="PRO65258.1"/>
    <property type="molecule type" value="Genomic_DNA"/>
</dbReference>
<comment type="caution">
    <text evidence="1">The sequence shown here is derived from an EMBL/GenBank/DDBJ whole genome shotgun (WGS) entry which is preliminary data.</text>
</comment>
<sequence length="74" mass="8250">MDTAEKKAEMAQMIEDIKTKLQIVNGGAMKAEFYGADKYEDIQAIHAHVMSKPNFSVNEMDAIVSELGSMRNEV</sequence>
<name>A0A2P6MG42_ALKUR</name>
<dbReference type="OrthoDB" id="2361695at2"/>
<proteinExistence type="predicted"/>
<dbReference type="RefSeq" id="WP_105959458.1">
    <property type="nucleotide sequence ID" value="NZ_PVNS01000009.1"/>
</dbReference>